<accession>A0A0N4ZIX9</accession>
<name>A0A0N4ZIX9_PARTI</name>
<dbReference type="GO" id="GO:0015910">
    <property type="term" value="P:long-chain fatty acid import into peroxisome"/>
    <property type="evidence" value="ECO:0007669"/>
    <property type="project" value="TreeGrafter"/>
</dbReference>
<keyword evidence="4" id="KW-0547">Nucleotide-binding</keyword>
<evidence type="ECO:0000256" key="3">
    <source>
        <dbReference type="ARBA" id="ARBA00022692"/>
    </source>
</evidence>
<dbReference type="GO" id="GO:0005324">
    <property type="term" value="F:long-chain fatty acid transmembrane transporter activity"/>
    <property type="evidence" value="ECO:0007669"/>
    <property type="project" value="TreeGrafter"/>
</dbReference>
<dbReference type="InterPro" id="IPR003593">
    <property type="entry name" value="AAA+_ATPase"/>
</dbReference>
<keyword evidence="7 8" id="KW-0472">Membrane</keyword>
<dbReference type="PROSITE" id="PS50893">
    <property type="entry name" value="ABC_TRANSPORTER_2"/>
    <property type="match status" value="1"/>
</dbReference>
<dbReference type="InterPro" id="IPR027417">
    <property type="entry name" value="P-loop_NTPase"/>
</dbReference>
<dbReference type="InterPro" id="IPR011527">
    <property type="entry name" value="ABC1_TM_dom"/>
</dbReference>
<keyword evidence="10" id="KW-1185">Reference proteome</keyword>
<dbReference type="GO" id="GO:0005778">
    <property type="term" value="C:peroxisomal membrane"/>
    <property type="evidence" value="ECO:0007669"/>
    <property type="project" value="TreeGrafter"/>
</dbReference>
<evidence type="ECO:0000256" key="5">
    <source>
        <dbReference type="ARBA" id="ARBA00022840"/>
    </source>
</evidence>
<dbReference type="Gene3D" id="1.20.1560.10">
    <property type="entry name" value="ABC transporter type 1, transmembrane domain"/>
    <property type="match status" value="1"/>
</dbReference>
<dbReference type="SUPFAM" id="SSF90123">
    <property type="entry name" value="ABC transporter transmembrane region"/>
    <property type="match status" value="1"/>
</dbReference>
<comment type="similarity">
    <text evidence="1">Belongs to the ABC transporter superfamily. ABCD family. Peroxisomal fatty acyl CoA transporter (TC 3.A.1.203) subfamily.</text>
</comment>
<keyword evidence="5" id="KW-0067">ATP-binding</keyword>
<dbReference type="PANTHER" id="PTHR11384">
    <property type="entry name" value="ATP-BINDING CASSETTE, SUB-FAMILY D MEMBER"/>
    <property type="match status" value="1"/>
</dbReference>
<feature type="domain" description="ABC transporter" evidence="9">
    <location>
        <begin position="370"/>
        <end position="587"/>
    </location>
</feature>
<dbReference type="GO" id="GO:0042760">
    <property type="term" value="P:very long-chain fatty acid catabolic process"/>
    <property type="evidence" value="ECO:0007669"/>
    <property type="project" value="TreeGrafter"/>
</dbReference>
<evidence type="ECO:0000256" key="2">
    <source>
        <dbReference type="ARBA" id="ARBA00022448"/>
    </source>
</evidence>
<dbReference type="GO" id="GO:0006635">
    <property type="term" value="P:fatty acid beta-oxidation"/>
    <property type="evidence" value="ECO:0007669"/>
    <property type="project" value="TreeGrafter"/>
</dbReference>
<dbReference type="Gene3D" id="3.40.50.300">
    <property type="entry name" value="P-loop containing nucleotide triphosphate hydrolases"/>
    <property type="match status" value="1"/>
</dbReference>
<feature type="transmembrane region" description="Helical" evidence="8">
    <location>
        <begin position="178"/>
        <end position="200"/>
    </location>
</feature>
<dbReference type="STRING" id="131310.A0A0N4ZIX9"/>
<evidence type="ECO:0000256" key="1">
    <source>
        <dbReference type="ARBA" id="ARBA00008575"/>
    </source>
</evidence>
<dbReference type="GO" id="GO:0007031">
    <property type="term" value="P:peroxisome organization"/>
    <property type="evidence" value="ECO:0007669"/>
    <property type="project" value="TreeGrafter"/>
</dbReference>
<evidence type="ECO:0000313" key="11">
    <source>
        <dbReference type="WBParaSite" id="PTRK_0000789300.1"/>
    </source>
</evidence>
<organism evidence="10 11">
    <name type="scientific">Parastrongyloides trichosuri</name>
    <name type="common">Possum-specific nematode worm</name>
    <dbReference type="NCBI Taxonomy" id="131310"/>
    <lineage>
        <taxon>Eukaryota</taxon>
        <taxon>Metazoa</taxon>
        <taxon>Ecdysozoa</taxon>
        <taxon>Nematoda</taxon>
        <taxon>Chromadorea</taxon>
        <taxon>Rhabditida</taxon>
        <taxon>Tylenchina</taxon>
        <taxon>Panagrolaimomorpha</taxon>
        <taxon>Strongyloidoidea</taxon>
        <taxon>Strongyloididae</taxon>
        <taxon>Parastrongyloides</taxon>
    </lineage>
</organism>
<protein>
    <submittedName>
        <fullName evidence="11">ABC transporter domain-containing protein</fullName>
    </submittedName>
</protein>
<dbReference type="Pfam" id="PF00005">
    <property type="entry name" value="ABC_tran"/>
    <property type="match status" value="1"/>
</dbReference>
<dbReference type="GO" id="GO:0016887">
    <property type="term" value="F:ATP hydrolysis activity"/>
    <property type="evidence" value="ECO:0007669"/>
    <property type="project" value="InterPro"/>
</dbReference>
<proteinExistence type="inferred from homology"/>
<dbReference type="SMART" id="SM00382">
    <property type="entry name" value="AAA"/>
    <property type="match status" value="1"/>
</dbReference>
<keyword evidence="2" id="KW-0813">Transport</keyword>
<feature type="transmembrane region" description="Helical" evidence="8">
    <location>
        <begin position="21"/>
        <end position="46"/>
    </location>
</feature>
<reference evidence="11" key="1">
    <citation type="submission" date="2017-02" db="UniProtKB">
        <authorList>
            <consortium name="WormBaseParasite"/>
        </authorList>
    </citation>
    <scope>IDENTIFICATION</scope>
</reference>
<dbReference type="WBParaSite" id="PTRK_0000789300.1">
    <property type="protein sequence ID" value="PTRK_0000789300.1"/>
    <property type="gene ID" value="PTRK_0000789300"/>
</dbReference>
<sequence length="587" mass="67631">MDKKKKDFYFDFKFFKALYKLIPYFFLKGNWYAECMFLSALVLSVLNEWVGYKIGMIPGQMYTTLIDSDSNSFWDIMLKGSLMYIGKCVLIALVGLSTWFLYLAFRKNITHAMHNTYFKEMTAYKLIFMSYNNIDNPDQRITQDVDKMCKSLAQTILPPALICPFVVGYYTYKTYTTAGIYGCGMVYAYFVIGTIVNRLLISPLAKWSNRVEKSEGDFRYKEVSVRDNCEQVALYRGQTFEKNETNKLLDILLKNQFLLCIWRFPNSFWQNFFDYYGGLLSYAIQYIPIFMLHTYKDVDPTKLPEIISNNAFVYIYLINSFTRLTDVALSSGEMAGVLQRVYEMMKECNDMDKTRYNNIDGLGKNDDASYKFNNVSINTPQGGVIIKNLSLSISDKSNLLIQGSSGTGKTSLVRILSGLWKHSSGKILAKYTINDMAVLPQKSYLPCGTLSLYQQIMFPSTNIEDDGFEVDKRSEDIFILLEKLNLSHIVKKVGNIFDEPTFEFINTLTPGEVQRLVFIRAIIKNPKLIILDEATNSVDNETEYTMYNIMREKNIQYISIGHRTSLREYHDQCLTLTGDGGYIVDKI</sequence>
<dbReference type="InterPro" id="IPR050835">
    <property type="entry name" value="ABC_transporter_sub-D"/>
</dbReference>
<evidence type="ECO:0000256" key="4">
    <source>
        <dbReference type="ARBA" id="ARBA00022741"/>
    </source>
</evidence>
<dbReference type="SUPFAM" id="SSF52540">
    <property type="entry name" value="P-loop containing nucleoside triphosphate hydrolases"/>
    <property type="match status" value="1"/>
</dbReference>
<dbReference type="InterPro" id="IPR036640">
    <property type="entry name" value="ABC1_TM_sf"/>
</dbReference>
<evidence type="ECO:0000256" key="8">
    <source>
        <dbReference type="SAM" id="Phobius"/>
    </source>
</evidence>
<evidence type="ECO:0000259" key="9">
    <source>
        <dbReference type="PROSITE" id="PS50893"/>
    </source>
</evidence>
<evidence type="ECO:0000256" key="7">
    <source>
        <dbReference type="ARBA" id="ARBA00023136"/>
    </source>
</evidence>
<evidence type="ECO:0000313" key="10">
    <source>
        <dbReference type="Proteomes" id="UP000038045"/>
    </source>
</evidence>
<feature type="transmembrane region" description="Helical" evidence="8">
    <location>
        <begin position="82"/>
        <end position="105"/>
    </location>
</feature>
<dbReference type="InterPro" id="IPR003439">
    <property type="entry name" value="ABC_transporter-like_ATP-bd"/>
</dbReference>
<dbReference type="Pfam" id="PF06472">
    <property type="entry name" value="ABC_membrane_2"/>
    <property type="match status" value="1"/>
</dbReference>
<keyword evidence="6 8" id="KW-1133">Transmembrane helix</keyword>
<dbReference type="PANTHER" id="PTHR11384:SF65">
    <property type="entry name" value="ABC TRANSPORTER DOMAIN-CONTAINING PROTEIN"/>
    <property type="match status" value="1"/>
</dbReference>
<dbReference type="GO" id="GO:0005524">
    <property type="term" value="F:ATP binding"/>
    <property type="evidence" value="ECO:0007669"/>
    <property type="project" value="UniProtKB-KW"/>
</dbReference>
<keyword evidence="3 8" id="KW-0812">Transmembrane</keyword>
<dbReference type="Proteomes" id="UP000038045">
    <property type="component" value="Unplaced"/>
</dbReference>
<evidence type="ECO:0000256" key="6">
    <source>
        <dbReference type="ARBA" id="ARBA00022989"/>
    </source>
</evidence>
<dbReference type="GO" id="GO:0140359">
    <property type="term" value="F:ABC-type transporter activity"/>
    <property type="evidence" value="ECO:0007669"/>
    <property type="project" value="InterPro"/>
</dbReference>
<dbReference type="AlphaFoldDB" id="A0A0N4ZIX9"/>